<dbReference type="OrthoDB" id="6628767at2759"/>
<gene>
    <name evidence="1" type="primary">pol_4304</name>
    <name evidence="1" type="ORF">NPIL_487451</name>
</gene>
<keyword evidence="2" id="KW-1185">Reference proteome</keyword>
<reference evidence="1" key="1">
    <citation type="submission" date="2020-08" db="EMBL/GenBank/DDBJ databases">
        <title>Multicomponent nature underlies the extraordinary mechanical properties of spider dragline silk.</title>
        <authorList>
            <person name="Kono N."/>
            <person name="Nakamura H."/>
            <person name="Mori M."/>
            <person name="Yoshida Y."/>
            <person name="Ohtoshi R."/>
            <person name="Malay A.D."/>
            <person name="Moran D.A.P."/>
            <person name="Tomita M."/>
            <person name="Numata K."/>
            <person name="Arakawa K."/>
        </authorList>
    </citation>
    <scope>NUCLEOTIDE SEQUENCE</scope>
</reference>
<dbReference type="AlphaFoldDB" id="A0A8X6P485"/>
<accession>A0A8X6P485</accession>
<evidence type="ECO:0000313" key="1">
    <source>
        <dbReference type="EMBL" id="GFT45786.1"/>
    </source>
</evidence>
<dbReference type="Proteomes" id="UP000887013">
    <property type="component" value="Unassembled WGS sequence"/>
</dbReference>
<dbReference type="PANTHER" id="PTHR19446">
    <property type="entry name" value="REVERSE TRANSCRIPTASES"/>
    <property type="match status" value="1"/>
</dbReference>
<organism evidence="1 2">
    <name type="scientific">Nephila pilipes</name>
    <name type="common">Giant wood spider</name>
    <name type="synonym">Nephila maculata</name>
    <dbReference type="NCBI Taxonomy" id="299642"/>
    <lineage>
        <taxon>Eukaryota</taxon>
        <taxon>Metazoa</taxon>
        <taxon>Ecdysozoa</taxon>
        <taxon>Arthropoda</taxon>
        <taxon>Chelicerata</taxon>
        <taxon>Arachnida</taxon>
        <taxon>Araneae</taxon>
        <taxon>Araneomorphae</taxon>
        <taxon>Entelegynae</taxon>
        <taxon>Araneoidea</taxon>
        <taxon>Nephilidae</taxon>
        <taxon>Nephila</taxon>
    </lineage>
</organism>
<evidence type="ECO:0000313" key="2">
    <source>
        <dbReference type="Proteomes" id="UP000887013"/>
    </source>
</evidence>
<sequence length="240" mass="26698">MAAGQQDQAVQMAGTSGTRIKENRWKAETVQVTASDSWPQKVMTKQPDAEGMNSSYMRLRSSTVGMTTDQVQAQSSHMIVGMQLWNQEEAIQVLELSILGISPPPVLPPICESIDADLVCACLRSAENTAPGPDRIAYKHWREIDPSGRILTLLYNICLSLRKVPSSWKQSETILIHKKGSTEDISNWRPIALSNTIYKLFTKCLARKLADWCSANDCLSNSQKGFTPFDGVLEHKFVIN</sequence>
<protein>
    <submittedName>
        <fullName evidence="1">Retrovirus-related Pol polyprotein from type-2 retrotransposable element R2DM</fullName>
    </submittedName>
</protein>
<dbReference type="EMBL" id="BMAW01110978">
    <property type="protein sequence ID" value="GFT45786.1"/>
    <property type="molecule type" value="Genomic_DNA"/>
</dbReference>
<comment type="caution">
    <text evidence="1">The sequence shown here is derived from an EMBL/GenBank/DDBJ whole genome shotgun (WGS) entry which is preliminary data.</text>
</comment>
<proteinExistence type="predicted"/>
<name>A0A8X6P485_NEPPI</name>